<evidence type="ECO:0000256" key="4">
    <source>
        <dbReference type="ARBA" id="ARBA00023163"/>
    </source>
</evidence>
<keyword evidence="3" id="KW-0238">DNA-binding</keyword>
<dbReference type="SUPFAM" id="SSF57701">
    <property type="entry name" value="Zn2/Cys6 DNA-binding domain"/>
    <property type="match status" value="1"/>
</dbReference>
<reference evidence="8" key="2">
    <citation type="journal article" date="2023" name="IMA Fungus">
        <title>Comparative genomic study of the Penicillium genus elucidates a diverse pangenome and 15 lateral gene transfer events.</title>
        <authorList>
            <person name="Petersen C."/>
            <person name="Sorensen T."/>
            <person name="Nielsen M.R."/>
            <person name="Sondergaard T.E."/>
            <person name="Sorensen J.L."/>
            <person name="Fitzpatrick D.A."/>
            <person name="Frisvad J.C."/>
            <person name="Nielsen K.L."/>
        </authorList>
    </citation>
    <scope>NUCLEOTIDE SEQUENCE</scope>
    <source>
        <strain evidence="8">IBT 20477</strain>
    </source>
</reference>
<sequence>MGEGPKNKASQACEICRSLKVRCLPSSQPDTCLKCVNSKKTCVFLERQPRQPRQRPPKHSSKARIRALESKVDNLLAIASQSKLSHGKGPPQREAGFLGHGLSAYSSSSSGERDSTPSSSHNSSTSSTPLDWPLDKWAGYPKINGISCPELLLECGLSIDAADGFLNRFRTMTSYFPFFVVPTHANVLTMCKERPFVLVAALAAATSSNRKLQNTLGEKFRTGALHTIMVHNERSLDLLNGMLVYLAWYHFYYIPKKEQFNQLLHIAIGMVGDIGLNLTPAEAMSRKVGLRLTHYRKVSTPSANHDEFFSREARRAYLGCFYLSTLTGWVKMKPNGIQFQSYMIECATSLGQELEHPTDVLLLPLVQLQNMAEVNHRSLSTVDHMNGLDLEMKVQSFQAEFKQWKHSLPLACQQTKWMDLACEIAVMHVYEMDLVNVFASKTRRTTDSLKHSTSSSSTSRIPLEVLFLCLKSAGQLAQNFLYIPTSEYGSLSYIQWSYLIYAIVIIYRLTVGIPQLRDWDVRVARTTIDFDSILDALCSRFDSVSRCDHSVLEGGDLFSMMGSIFENVKQTYGRLQQLPRDDSADDTGQVHATSFVPSTLKYRHPCPAFQTWRTDTSVVTAIMSSNTKLELDTETSSSSFLGDLGPPIRRYLYKGPKQLLETVKMERSRQQEEFEASEWVLFTQVNKQVFRCDFLNSDDSILQRCWNSYDSSQHLLLVKMTVSRAHEIATRVFERHLSLCLATLSHWIHSPTCPVLDIDG</sequence>
<evidence type="ECO:0000256" key="5">
    <source>
        <dbReference type="ARBA" id="ARBA00023242"/>
    </source>
</evidence>
<comment type="subcellular location">
    <subcellularLocation>
        <location evidence="1">Nucleus</location>
    </subcellularLocation>
</comment>
<dbReference type="GO" id="GO:0000976">
    <property type="term" value="F:transcription cis-regulatory region binding"/>
    <property type="evidence" value="ECO:0007669"/>
    <property type="project" value="TreeGrafter"/>
</dbReference>
<dbReference type="GO" id="GO:0008270">
    <property type="term" value="F:zinc ion binding"/>
    <property type="evidence" value="ECO:0007669"/>
    <property type="project" value="InterPro"/>
</dbReference>
<feature type="domain" description="Zn(2)-C6 fungal-type" evidence="7">
    <location>
        <begin position="12"/>
        <end position="44"/>
    </location>
</feature>
<dbReference type="InterPro" id="IPR036864">
    <property type="entry name" value="Zn2-C6_fun-type_DNA-bd_sf"/>
</dbReference>
<feature type="region of interest" description="Disordered" evidence="6">
    <location>
        <begin position="104"/>
        <end position="129"/>
    </location>
</feature>
<organism evidence="8 9">
    <name type="scientific">Penicillium cf. viridicatum</name>
    <dbReference type="NCBI Taxonomy" id="2972119"/>
    <lineage>
        <taxon>Eukaryota</taxon>
        <taxon>Fungi</taxon>
        <taxon>Dikarya</taxon>
        <taxon>Ascomycota</taxon>
        <taxon>Pezizomycotina</taxon>
        <taxon>Eurotiomycetes</taxon>
        <taxon>Eurotiomycetidae</taxon>
        <taxon>Eurotiales</taxon>
        <taxon>Aspergillaceae</taxon>
        <taxon>Penicillium</taxon>
    </lineage>
</organism>
<feature type="compositionally biased region" description="Low complexity" evidence="6">
    <location>
        <begin position="104"/>
        <end position="128"/>
    </location>
</feature>
<keyword evidence="5" id="KW-0539">Nucleus</keyword>
<evidence type="ECO:0000313" key="9">
    <source>
        <dbReference type="Proteomes" id="UP001150942"/>
    </source>
</evidence>
<dbReference type="AlphaFoldDB" id="A0A9W9JJP0"/>
<keyword evidence="9" id="KW-1185">Reference proteome</keyword>
<dbReference type="PANTHER" id="PTHR31845">
    <property type="entry name" value="FINGER DOMAIN PROTEIN, PUTATIVE-RELATED"/>
    <property type="match status" value="1"/>
</dbReference>
<evidence type="ECO:0000259" key="7">
    <source>
        <dbReference type="PROSITE" id="PS50048"/>
    </source>
</evidence>
<dbReference type="PANTHER" id="PTHR31845:SF10">
    <property type="entry name" value="ZN(II)2CYS6 TRANSCRIPTION FACTOR (EUROFUNG)"/>
    <property type="match status" value="1"/>
</dbReference>
<keyword evidence="2" id="KW-0805">Transcription regulation</keyword>
<gene>
    <name evidence="8" type="ORF">N7449_008121</name>
</gene>
<evidence type="ECO:0000256" key="3">
    <source>
        <dbReference type="ARBA" id="ARBA00023125"/>
    </source>
</evidence>
<accession>A0A9W9JJP0</accession>
<dbReference type="PROSITE" id="PS50048">
    <property type="entry name" value="ZN2_CY6_FUNGAL_2"/>
    <property type="match status" value="1"/>
</dbReference>
<evidence type="ECO:0000313" key="8">
    <source>
        <dbReference type="EMBL" id="KAJ5197642.1"/>
    </source>
</evidence>
<proteinExistence type="predicted"/>
<dbReference type="InterPro" id="IPR001138">
    <property type="entry name" value="Zn2Cys6_DnaBD"/>
</dbReference>
<dbReference type="Proteomes" id="UP001150942">
    <property type="component" value="Unassembled WGS sequence"/>
</dbReference>
<evidence type="ECO:0000256" key="1">
    <source>
        <dbReference type="ARBA" id="ARBA00004123"/>
    </source>
</evidence>
<evidence type="ECO:0000256" key="6">
    <source>
        <dbReference type="SAM" id="MobiDB-lite"/>
    </source>
</evidence>
<dbReference type="InterPro" id="IPR051089">
    <property type="entry name" value="prtT"/>
</dbReference>
<keyword evidence="4" id="KW-0804">Transcription</keyword>
<dbReference type="Gene3D" id="4.10.240.10">
    <property type="entry name" value="Zn(2)-C6 fungal-type DNA-binding domain"/>
    <property type="match status" value="1"/>
</dbReference>
<dbReference type="OrthoDB" id="5424793at2759"/>
<evidence type="ECO:0000256" key="2">
    <source>
        <dbReference type="ARBA" id="ARBA00023015"/>
    </source>
</evidence>
<name>A0A9W9JJP0_9EURO</name>
<dbReference type="SMART" id="SM00066">
    <property type="entry name" value="GAL4"/>
    <property type="match status" value="1"/>
</dbReference>
<dbReference type="CDD" id="cd00067">
    <property type="entry name" value="GAL4"/>
    <property type="match status" value="1"/>
</dbReference>
<dbReference type="CDD" id="cd12148">
    <property type="entry name" value="fungal_TF_MHR"/>
    <property type="match status" value="1"/>
</dbReference>
<protein>
    <recommendedName>
        <fullName evidence="7">Zn(2)-C6 fungal-type domain-containing protein</fullName>
    </recommendedName>
</protein>
<comment type="caution">
    <text evidence="8">The sequence shown here is derived from an EMBL/GenBank/DDBJ whole genome shotgun (WGS) entry which is preliminary data.</text>
</comment>
<dbReference type="GO" id="GO:0005634">
    <property type="term" value="C:nucleus"/>
    <property type="evidence" value="ECO:0007669"/>
    <property type="project" value="UniProtKB-SubCell"/>
</dbReference>
<dbReference type="EMBL" id="JAPQKQ010000005">
    <property type="protein sequence ID" value="KAJ5197642.1"/>
    <property type="molecule type" value="Genomic_DNA"/>
</dbReference>
<reference evidence="8" key="1">
    <citation type="submission" date="2022-11" db="EMBL/GenBank/DDBJ databases">
        <authorList>
            <person name="Petersen C."/>
        </authorList>
    </citation>
    <scope>NUCLEOTIDE SEQUENCE</scope>
    <source>
        <strain evidence="8">IBT 20477</strain>
    </source>
</reference>
<dbReference type="GO" id="GO:0000981">
    <property type="term" value="F:DNA-binding transcription factor activity, RNA polymerase II-specific"/>
    <property type="evidence" value="ECO:0007669"/>
    <property type="project" value="InterPro"/>
</dbReference>
<dbReference type="PROSITE" id="PS00463">
    <property type="entry name" value="ZN2_CY6_FUNGAL_1"/>
    <property type="match status" value="1"/>
</dbReference>